<dbReference type="InterPro" id="IPR019734">
    <property type="entry name" value="TPR_rpt"/>
</dbReference>
<dbReference type="PROSITE" id="PS50293">
    <property type="entry name" value="TPR_REGION"/>
    <property type="match status" value="1"/>
</dbReference>
<dbReference type="Proteomes" id="UP000189681">
    <property type="component" value="Unassembled WGS sequence"/>
</dbReference>
<dbReference type="SMART" id="SM00028">
    <property type="entry name" value="TPR"/>
    <property type="match status" value="8"/>
</dbReference>
<dbReference type="Pfam" id="PF13181">
    <property type="entry name" value="TPR_8"/>
    <property type="match status" value="1"/>
</dbReference>
<feature type="repeat" description="TPR" evidence="1">
    <location>
        <begin position="264"/>
        <end position="297"/>
    </location>
</feature>
<feature type="repeat" description="TPR" evidence="1">
    <location>
        <begin position="128"/>
        <end position="161"/>
    </location>
</feature>
<feature type="repeat" description="TPR" evidence="1">
    <location>
        <begin position="316"/>
        <end position="349"/>
    </location>
</feature>
<evidence type="ECO:0000259" key="2">
    <source>
        <dbReference type="Pfam" id="PF25063"/>
    </source>
</evidence>
<evidence type="ECO:0000313" key="4">
    <source>
        <dbReference type="Proteomes" id="UP000189681"/>
    </source>
</evidence>
<dbReference type="Gene3D" id="1.25.40.10">
    <property type="entry name" value="Tetratricopeptide repeat domain"/>
    <property type="match status" value="2"/>
</dbReference>
<dbReference type="STRING" id="1004156.AYP45_06075"/>
<evidence type="ECO:0000256" key="1">
    <source>
        <dbReference type="PROSITE-ProRule" id="PRU00339"/>
    </source>
</evidence>
<dbReference type="InterPro" id="IPR011990">
    <property type="entry name" value="TPR-like_helical_dom_sf"/>
</dbReference>
<dbReference type="Pfam" id="PF25063">
    <property type="entry name" value="ARM_TT21_C"/>
    <property type="match status" value="1"/>
</dbReference>
<dbReference type="PROSITE" id="PS50005">
    <property type="entry name" value="TPR"/>
    <property type="match status" value="6"/>
</dbReference>
<feature type="domain" description="Tetratricopeptide repeat protein 21A/21B C-terminal ARM" evidence="2">
    <location>
        <begin position="17"/>
        <end position="126"/>
    </location>
</feature>
<keyword evidence="1" id="KW-0802">TPR repeat</keyword>
<dbReference type="PANTHER" id="PTHR12558">
    <property type="entry name" value="CELL DIVISION CYCLE 16,23,27"/>
    <property type="match status" value="1"/>
</dbReference>
<feature type="repeat" description="TPR" evidence="1">
    <location>
        <begin position="196"/>
        <end position="229"/>
    </location>
</feature>
<feature type="repeat" description="TPR" evidence="1">
    <location>
        <begin position="94"/>
        <end position="127"/>
    </location>
</feature>
<dbReference type="EMBL" id="AYTS01000053">
    <property type="protein sequence ID" value="OOP56985.1"/>
    <property type="molecule type" value="Genomic_DNA"/>
</dbReference>
<dbReference type="SUPFAM" id="SSF48452">
    <property type="entry name" value="TPR-like"/>
    <property type="match status" value="1"/>
</dbReference>
<reference evidence="3 4" key="1">
    <citation type="journal article" date="2017" name="Water Res.">
        <title>Discovery and metagenomic analysis of an anammox bacterial enrichment related to Candidatus "Brocadia caroliniensis" in a full-scale glycerol-fed nitritation-denitritation separate centrate treatment process.</title>
        <authorList>
            <person name="Park H."/>
            <person name="Brotto A.C."/>
            <person name="van Loosdrecht M.C."/>
            <person name="Chandran K."/>
        </authorList>
    </citation>
    <scope>NUCLEOTIDE SEQUENCE [LARGE SCALE GENOMIC DNA]</scope>
    <source>
        <strain evidence="3">26THWARD</strain>
    </source>
</reference>
<dbReference type="Pfam" id="PF14559">
    <property type="entry name" value="TPR_19"/>
    <property type="match status" value="1"/>
</dbReference>
<protein>
    <recommendedName>
        <fullName evidence="2">Tetratricopeptide repeat protein 21A/21B C-terminal ARM domain-containing protein</fullName>
    </recommendedName>
</protein>
<accession>A0A1V4AV39</accession>
<evidence type="ECO:0000313" key="3">
    <source>
        <dbReference type="EMBL" id="OOP56985.1"/>
    </source>
</evidence>
<proteinExistence type="predicted"/>
<feature type="repeat" description="TPR" evidence="1">
    <location>
        <begin position="60"/>
        <end position="93"/>
    </location>
</feature>
<dbReference type="AlphaFoldDB" id="A0A1V4AV39"/>
<sequence>MINLNENFLFKSDTSNQNTIQDHDAFESNVVLANNSIEKGAWDEAYRYLKAAVGMNPDYAQGYNHLGIFYTRNKKYAEAIDNFKKALQIDFSLMEVHYNLAYLYMEREEYSTALPYLKEVVLANPEDYETYYLMGICCIRSNMEKEAMSFFSESHRLKPEHTPSAINLCKLLIKKDDYAKAKNILLYTHMKDASLPEVNLLLGIIYKMQKKYNRAMHYLREVLLTDKNHAEAYNLLGECCMETDMEKQAETFFSMAAKLDSLDMEAFYNLGHLYYKQEKYRNAIYILEEYLKTKEASDTINSLWSENVQTNEDKIVMLYNLLGYCYKATKDLIKARSVWEKSLTIQPQQQDIKDALSDLPKPLHKQVSLVID</sequence>
<organism evidence="3 4">
    <name type="scientific">Candidatus Brocadia carolinensis</name>
    <dbReference type="NCBI Taxonomy" id="1004156"/>
    <lineage>
        <taxon>Bacteria</taxon>
        <taxon>Pseudomonadati</taxon>
        <taxon>Planctomycetota</taxon>
        <taxon>Candidatus Brocadiia</taxon>
        <taxon>Candidatus Brocadiales</taxon>
        <taxon>Candidatus Brocadiaceae</taxon>
        <taxon>Candidatus Brocadia</taxon>
    </lineage>
</organism>
<gene>
    <name evidence="3" type="ORF">AYP45_06075</name>
</gene>
<comment type="caution">
    <text evidence="3">The sequence shown here is derived from an EMBL/GenBank/DDBJ whole genome shotgun (WGS) entry which is preliminary data.</text>
</comment>
<dbReference type="PANTHER" id="PTHR12558:SF13">
    <property type="entry name" value="CELL DIVISION CYCLE PROTEIN 27 HOMOLOG"/>
    <property type="match status" value="1"/>
</dbReference>
<name>A0A1V4AV39_9BACT</name>
<dbReference type="InterPro" id="IPR056834">
    <property type="entry name" value="ARM_TT21_C"/>
</dbReference>